<accession>A0AAE1L5A0</accession>
<keyword evidence="2" id="KW-1185">Reference proteome</keyword>
<gene>
    <name evidence="1" type="ORF">Pcinc_000655</name>
</gene>
<evidence type="ECO:0000313" key="2">
    <source>
        <dbReference type="Proteomes" id="UP001286313"/>
    </source>
</evidence>
<comment type="caution">
    <text evidence="1">The sequence shown here is derived from an EMBL/GenBank/DDBJ whole genome shotgun (WGS) entry which is preliminary data.</text>
</comment>
<sequence>MSVPTAAVDGLKVRSVSNGPHFRIPSCYVRDSIPCRREIIPTSDVVCKWPHLSHLDIPQYYEDAPIGLLIGYHCPQIMRPLEIVTGGDNEPFGWKTCLGWCVVGATCADVNEMDEFGDTHLVRGCIAFKTECREVMLHVEDVENVEMTMPGMDEKYSTEDVQFMKIMSMGMFQREDKHYEAPLPLKYEVPFPMSKSTAQRRLMNLKSKFQKDPIYHQRYSAVMKEMLDRGFAETVAPDDVSPVGRTWYIPHHCVQQSD</sequence>
<dbReference type="PANTHER" id="PTHR47331">
    <property type="entry name" value="PHD-TYPE DOMAIN-CONTAINING PROTEIN"/>
    <property type="match status" value="1"/>
</dbReference>
<dbReference type="AlphaFoldDB" id="A0AAE1L5A0"/>
<proteinExistence type="predicted"/>
<reference evidence="1" key="1">
    <citation type="submission" date="2023-10" db="EMBL/GenBank/DDBJ databases">
        <title>Genome assemblies of two species of porcelain crab, Petrolisthes cinctipes and Petrolisthes manimaculis (Anomura: Porcellanidae).</title>
        <authorList>
            <person name="Angst P."/>
        </authorList>
    </citation>
    <scope>NUCLEOTIDE SEQUENCE</scope>
    <source>
        <strain evidence="1">PB745_01</strain>
        <tissue evidence="1">Gill</tissue>
    </source>
</reference>
<dbReference type="EMBL" id="JAWQEG010000033">
    <property type="protein sequence ID" value="KAK3895732.1"/>
    <property type="molecule type" value="Genomic_DNA"/>
</dbReference>
<protein>
    <submittedName>
        <fullName evidence="1">Uncharacterized protein</fullName>
    </submittedName>
</protein>
<dbReference type="Proteomes" id="UP001286313">
    <property type="component" value="Unassembled WGS sequence"/>
</dbReference>
<organism evidence="1 2">
    <name type="scientific">Petrolisthes cinctipes</name>
    <name type="common">Flat porcelain crab</name>
    <dbReference type="NCBI Taxonomy" id="88211"/>
    <lineage>
        <taxon>Eukaryota</taxon>
        <taxon>Metazoa</taxon>
        <taxon>Ecdysozoa</taxon>
        <taxon>Arthropoda</taxon>
        <taxon>Crustacea</taxon>
        <taxon>Multicrustacea</taxon>
        <taxon>Malacostraca</taxon>
        <taxon>Eumalacostraca</taxon>
        <taxon>Eucarida</taxon>
        <taxon>Decapoda</taxon>
        <taxon>Pleocyemata</taxon>
        <taxon>Anomura</taxon>
        <taxon>Galatheoidea</taxon>
        <taxon>Porcellanidae</taxon>
        <taxon>Petrolisthes</taxon>
    </lineage>
</organism>
<dbReference type="PANTHER" id="PTHR47331:SF5">
    <property type="entry name" value="RIBONUCLEASE H"/>
    <property type="match status" value="1"/>
</dbReference>
<evidence type="ECO:0000313" key="1">
    <source>
        <dbReference type="EMBL" id="KAK3895732.1"/>
    </source>
</evidence>
<name>A0AAE1L5A0_PETCI</name>